<dbReference type="PANTHER" id="PTHR38111:SF9">
    <property type="entry name" value="ZN(2)-C6 FUNGAL-TYPE DOMAIN-CONTAINING PROTEIN"/>
    <property type="match status" value="1"/>
</dbReference>
<dbReference type="InterPro" id="IPR036864">
    <property type="entry name" value="Zn2-C6_fun-type_DNA-bd_sf"/>
</dbReference>
<reference evidence="3" key="1">
    <citation type="journal article" date="2023" name="Access Microbiol">
        <title>De-novo genome assembly for Akanthomyces muscarius, a biocontrol agent of insect agricultural pests.</title>
        <authorList>
            <person name="Erdos Z."/>
            <person name="Studholme D.J."/>
            <person name="Raymond B."/>
            <person name="Sharma M."/>
        </authorList>
    </citation>
    <scope>NUCLEOTIDE SEQUENCE</scope>
    <source>
        <strain evidence="3">Ve6</strain>
    </source>
</reference>
<dbReference type="SUPFAM" id="SSF57701">
    <property type="entry name" value="Zn2/Cys6 DNA-binding domain"/>
    <property type="match status" value="1"/>
</dbReference>
<dbReference type="GO" id="GO:0000981">
    <property type="term" value="F:DNA-binding transcription factor activity, RNA polymerase II-specific"/>
    <property type="evidence" value="ECO:0007669"/>
    <property type="project" value="InterPro"/>
</dbReference>
<dbReference type="Gene3D" id="4.10.240.10">
    <property type="entry name" value="Zn(2)-C6 fungal-type DNA-binding domain"/>
    <property type="match status" value="1"/>
</dbReference>
<keyword evidence="1" id="KW-0539">Nucleus</keyword>
<comment type="caution">
    <text evidence="3">The sequence shown here is derived from an EMBL/GenBank/DDBJ whole genome shotgun (WGS) entry which is preliminary data.</text>
</comment>
<dbReference type="Pfam" id="PF11951">
    <property type="entry name" value="Fungal_trans_2"/>
    <property type="match status" value="1"/>
</dbReference>
<dbReference type="Proteomes" id="UP001144673">
    <property type="component" value="Unassembled WGS sequence"/>
</dbReference>
<dbReference type="InterPro" id="IPR001138">
    <property type="entry name" value="Zn2Cys6_DnaBD"/>
</dbReference>
<dbReference type="AlphaFoldDB" id="A0A9W8UQ94"/>
<dbReference type="SMART" id="SM00066">
    <property type="entry name" value="GAL4"/>
    <property type="match status" value="1"/>
</dbReference>
<dbReference type="InterPro" id="IPR053178">
    <property type="entry name" value="Osmoadaptation_assoc"/>
</dbReference>
<evidence type="ECO:0000313" key="3">
    <source>
        <dbReference type="EMBL" id="KAJ4158528.1"/>
    </source>
</evidence>
<dbReference type="KEGG" id="amus:LMH87_009050"/>
<dbReference type="GO" id="GO:0008270">
    <property type="term" value="F:zinc ion binding"/>
    <property type="evidence" value="ECO:0007669"/>
    <property type="project" value="InterPro"/>
</dbReference>
<dbReference type="RefSeq" id="XP_056056895.1">
    <property type="nucleotide sequence ID" value="XM_056202320.1"/>
</dbReference>
<sequence length="370" mass="42562">MTWDTLRRPGQAKPRRSKGCRTCLRRKVKCDERRPTCERCDKSSYACLGYGDNRLAFVHMTTGQTDYSKLEQCHEETTPSRKLLYTAGDHTKSLANLYMKASTNYVSSPLHLRAHLEEIIVSHLMWKLPVDPHEVSLDQSDLPNLSAILASCDHGSPAYFSGLSSAAALFSRTYRIDGMAEWSVRLYSRALQLLHRDMQSVSEHMDRTKAYINLWSIALLSVYEMTLPTSLSKWKIHGYGLSALVEGMGPYAFGNSNAHKLFVDNRRTIAIVHIMDGKRCFLERPEWKTIPWSTRNEERPIKQSLVDILCDIPGIIETFRAMRKRGPCQDDDMDSTRKRLKDQIIKTIDELQQIRYQDFDLVELDWSAHV</sequence>
<dbReference type="GeneID" id="80896209"/>
<organism evidence="3 4">
    <name type="scientific">Akanthomyces muscarius</name>
    <name type="common">Entomopathogenic fungus</name>
    <name type="synonym">Lecanicillium muscarium</name>
    <dbReference type="NCBI Taxonomy" id="2231603"/>
    <lineage>
        <taxon>Eukaryota</taxon>
        <taxon>Fungi</taxon>
        <taxon>Dikarya</taxon>
        <taxon>Ascomycota</taxon>
        <taxon>Pezizomycotina</taxon>
        <taxon>Sordariomycetes</taxon>
        <taxon>Hypocreomycetidae</taxon>
        <taxon>Hypocreales</taxon>
        <taxon>Cordycipitaceae</taxon>
        <taxon>Akanthomyces</taxon>
    </lineage>
</organism>
<dbReference type="CDD" id="cd00067">
    <property type="entry name" value="GAL4"/>
    <property type="match status" value="1"/>
</dbReference>
<dbReference type="PROSITE" id="PS50048">
    <property type="entry name" value="ZN2_CY6_FUNGAL_2"/>
    <property type="match status" value="1"/>
</dbReference>
<dbReference type="Pfam" id="PF00172">
    <property type="entry name" value="Zn_clus"/>
    <property type="match status" value="1"/>
</dbReference>
<proteinExistence type="predicted"/>
<gene>
    <name evidence="3" type="ORF">LMH87_009050</name>
</gene>
<keyword evidence="4" id="KW-1185">Reference proteome</keyword>
<evidence type="ECO:0000313" key="4">
    <source>
        <dbReference type="Proteomes" id="UP001144673"/>
    </source>
</evidence>
<dbReference type="EMBL" id="JAJHUN010000006">
    <property type="protein sequence ID" value="KAJ4158528.1"/>
    <property type="molecule type" value="Genomic_DNA"/>
</dbReference>
<feature type="domain" description="Zn(2)-C6 fungal-type" evidence="2">
    <location>
        <begin position="19"/>
        <end position="47"/>
    </location>
</feature>
<evidence type="ECO:0000256" key="1">
    <source>
        <dbReference type="ARBA" id="ARBA00023242"/>
    </source>
</evidence>
<dbReference type="PANTHER" id="PTHR38111">
    <property type="entry name" value="ZN(2)-C6 FUNGAL-TYPE DOMAIN-CONTAINING PROTEIN-RELATED"/>
    <property type="match status" value="1"/>
</dbReference>
<protein>
    <recommendedName>
        <fullName evidence="2">Zn(2)-C6 fungal-type domain-containing protein</fullName>
    </recommendedName>
</protein>
<accession>A0A9W8UQ94</accession>
<dbReference type="InterPro" id="IPR021858">
    <property type="entry name" value="Fun_TF"/>
</dbReference>
<evidence type="ECO:0000259" key="2">
    <source>
        <dbReference type="PROSITE" id="PS50048"/>
    </source>
</evidence>
<name>A0A9W8UQ94_AKAMU</name>